<dbReference type="EMBL" id="PHUM01000004">
    <property type="protein sequence ID" value="PWH09079.1"/>
    <property type="molecule type" value="Genomic_DNA"/>
</dbReference>
<gene>
    <name evidence="1" type="ORF">CWE05_04350</name>
</gene>
<accession>A0A2U2RT84</accession>
<sequence length="101" mass="11550">MYCQVRIVYGLPVHAAMMPRLIRRRMFIRRSSGGIRTLACDAYRGIRNRKIQAMQVRNGSAKLEGVTTTDVAKRVRPEECGPDGADDTAWKKEEQWAITRL</sequence>
<dbReference type="RefSeq" id="WP_109087640.1">
    <property type="nucleotide sequence ID" value="NZ_PHUM01000004.1"/>
</dbReference>
<dbReference type="Proteomes" id="UP000245582">
    <property type="component" value="Unassembled WGS sequence"/>
</dbReference>
<reference evidence="1 2" key="1">
    <citation type="submission" date="2017-11" db="EMBL/GenBank/DDBJ databases">
        <title>Draft genome sequence of Bifidobacterium longum UMA026, isolated from Holstein dairy cow feces.</title>
        <authorList>
            <person name="Albert K."/>
            <person name="Sela D.A."/>
        </authorList>
    </citation>
    <scope>NUCLEOTIDE SEQUENCE [LARGE SCALE GENOMIC DNA]</scope>
    <source>
        <strain evidence="1 2">UMA026</strain>
    </source>
</reference>
<evidence type="ECO:0000313" key="1">
    <source>
        <dbReference type="EMBL" id="PWH09079.1"/>
    </source>
</evidence>
<comment type="caution">
    <text evidence="1">The sequence shown here is derived from an EMBL/GenBank/DDBJ whole genome shotgun (WGS) entry which is preliminary data.</text>
</comment>
<evidence type="ECO:0000313" key="2">
    <source>
        <dbReference type="Proteomes" id="UP000245582"/>
    </source>
</evidence>
<dbReference type="AlphaFoldDB" id="A0A2U2RT84"/>
<name>A0A2U2RT84_BIFLN</name>
<proteinExistence type="predicted"/>
<protein>
    <submittedName>
        <fullName evidence="1">Uncharacterized protein</fullName>
    </submittedName>
</protein>
<organism evidence="1 2">
    <name type="scientific">Bifidobacterium longum</name>
    <dbReference type="NCBI Taxonomy" id="216816"/>
    <lineage>
        <taxon>Bacteria</taxon>
        <taxon>Bacillati</taxon>
        <taxon>Actinomycetota</taxon>
        <taxon>Actinomycetes</taxon>
        <taxon>Bifidobacteriales</taxon>
        <taxon>Bifidobacteriaceae</taxon>
        <taxon>Bifidobacterium</taxon>
    </lineage>
</organism>